<dbReference type="EMBL" id="QRGR01000018">
    <property type="protein sequence ID" value="RDV14165.1"/>
    <property type="molecule type" value="Genomic_DNA"/>
</dbReference>
<name>A0A3D8L9S5_9BACT</name>
<reference evidence="3" key="1">
    <citation type="submission" date="2018-08" db="EMBL/GenBank/DDBJ databases">
        <authorList>
            <person name="Liu Z.-W."/>
            <person name="Du Z.-J."/>
        </authorList>
    </citation>
    <scope>NUCLEOTIDE SEQUENCE [LARGE SCALE GENOMIC DNA]</scope>
    <source>
        <strain evidence="3">H4X</strain>
    </source>
</reference>
<sequence length="196" mass="22653">MATYIKYIFNMKGKDNVFDKIMLVIGVLLLILFWVQFPAMPTVEEQHYASYMTPAEETSSTSKWTYLKPDKVFSPEEVISIQLRALQQNDQSDSGVITMFNFSSPKNKLHIGPLNHFRVLVRDPAYQSMLNFKNYKTGQLVVTDNTAYQLVVIDSRDGREEVYMFILSKQRRGSYKGCWMTEGIARMEPGVETTFM</sequence>
<keyword evidence="1" id="KW-0472">Membrane</keyword>
<accession>A0A3D8L9S5</accession>
<dbReference type="Proteomes" id="UP000256708">
    <property type="component" value="Unassembled WGS sequence"/>
</dbReference>
<dbReference type="PANTHER" id="PTHR35716">
    <property type="entry name" value="OS05G0574700 PROTEIN-RELATED"/>
    <property type="match status" value="1"/>
</dbReference>
<gene>
    <name evidence="2" type="ORF">DXT99_16515</name>
</gene>
<keyword evidence="1" id="KW-0812">Transmembrane</keyword>
<protein>
    <submittedName>
        <fullName evidence="2">DUF4864 domain-containing protein</fullName>
    </submittedName>
</protein>
<evidence type="ECO:0000313" key="2">
    <source>
        <dbReference type="EMBL" id="RDV14165.1"/>
    </source>
</evidence>
<feature type="transmembrane region" description="Helical" evidence="1">
    <location>
        <begin position="21"/>
        <end position="37"/>
    </location>
</feature>
<dbReference type="Pfam" id="PF16156">
    <property type="entry name" value="DUF4864"/>
    <property type="match status" value="1"/>
</dbReference>
<evidence type="ECO:0000313" key="3">
    <source>
        <dbReference type="Proteomes" id="UP000256708"/>
    </source>
</evidence>
<dbReference type="AlphaFoldDB" id="A0A3D8L9S5"/>
<evidence type="ECO:0000256" key="1">
    <source>
        <dbReference type="SAM" id="Phobius"/>
    </source>
</evidence>
<organism evidence="2 3">
    <name type="scientific">Pontibacter diazotrophicus</name>
    <dbReference type="NCBI Taxonomy" id="1400979"/>
    <lineage>
        <taxon>Bacteria</taxon>
        <taxon>Pseudomonadati</taxon>
        <taxon>Bacteroidota</taxon>
        <taxon>Cytophagia</taxon>
        <taxon>Cytophagales</taxon>
        <taxon>Hymenobacteraceae</taxon>
        <taxon>Pontibacter</taxon>
    </lineage>
</organism>
<keyword evidence="3" id="KW-1185">Reference proteome</keyword>
<keyword evidence="1" id="KW-1133">Transmembrane helix</keyword>
<comment type="caution">
    <text evidence="2">The sequence shown here is derived from an EMBL/GenBank/DDBJ whole genome shotgun (WGS) entry which is preliminary data.</text>
</comment>
<proteinExistence type="predicted"/>
<dbReference type="InterPro" id="IPR032347">
    <property type="entry name" value="DUF4864"/>
</dbReference>